<dbReference type="RefSeq" id="WP_305007618.1">
    <property type="nucleotide sequence ID" value="NZ_JAUQSY010000010.1"/>
</dbReference>
<accession>A0ABT9BEZ5</accession>
<organism evidence="1 2">
    <name type="scientific">Hymenobacter aranciens</name>
    <dbReference type="NCBI Taxonomy" id="3063996"/>
    <lineage>
        <taxon>Bacteria</taxon>
        <taxon>Pseudomonadati</taxon>
        <taxon>Bacteroidota</taxon>
        <taxon>Cytophagia</taxon>
        <taxon>Cytophagales</taxon>
        <taxon>Hymenobacteraceae</taxon>
        <taxon>Hymenobacter</taxon>
    </lineage>
</organism>
<name>A0ABT9BEZ5_9BACT</name>
<evidence type="ECO:0000313" key="1">
    <source>
        <dbReference type="EMBL" id="MDO7876264.1"/>
    </source>
</evidence>
<comment type="caution">
    <text evidence="1">The sequence shown here is derived from an EMBL/GenBank/DDBJ whole genome shotgun (WGS) entry which is preliminary data.</text>
</comment>
<sequence>MQSYRPQIIWQGTPVGIFDEPQPDMAYLEGRLLLNQTAAAASFEAAASQLNPREVMFNFDKGLKIELQTEDGETTHAVVIALDGQSLFVRRMAGN</sequence>
<evidence type="ECO:0000313" key="2">
    <source>
        <dbReference type="Proteomes" id="UP001176429"/>
    </source>
</evidence>
<dbReference type="Proteomes" id="UP001176429">
    <property type="component" value="Unassembled WGS sequence"/>
</dbReference>
<reference evidence="1" key="1">
    <citation type="submission" date="2023-07" db="EMBL/GenBank/DDBJ databases">
        <authorList>
            <person name="Kim M.K."/>
        </authorList>
    </citation>
    <scope>NUCLEOTIDE SEQUENCE</scope>
    <source>
        <strain evidence="1">ASUV-10-1</strain>
    </source>
</reference>
<proteinExistence type="predicted"/>
<protein>
    <submittedName>
        <fullName evidence="1">Uncharacterized protein</fullName>
    </submittedName>
</protein>
<keyword evidence="2" id="KW-1185">Reference proteome</keyword>
<gene>
    <name evidence="1" type="ORF">Q5H93_16080</name>
</gene>
<dbReference type="EMBL" id="JAUQSY010000010">
    <property type="protein sequence ID" value="MDO7876264.1"/>
    <property type="molecule type" value="Genomic_DNA"/>
</dbReference>